<dbReference type="InterPro" id="IPR006299">
    <property type="entry name" value="FlgC"/>
</dbReference>
<reference evidence="9 10" key="1">
    <citation type="submission" date="2017-05" db="EMBL/GenBank/DDBJ databases">
        <title>Vagococcus spp. assemblies.</title>
        <authorList>
            <person name="Gulvik C.A."/>
        </authorList>
    </citation>
    <scope>NUCLEOTIDE SEQUENCE [LARGE SCALE GENOMIC DNA]</scope>
    <source>
        <strain evidence="9 10">NCFB 2777</strain>
    </source>
</reference>
<evidence type="ECO:0000256" key="5">
    <source>
        <dbReference type="ARBA" id="ARBA00025933"/>
    </source>
</evidence>
<feature type="domain" description="Flagellar basal-body/hook protein C-terminal" evidence="8">
    <location>
        <begin position="97"/>
        <end position="140"/>
    </location>
</feature>
<dbReference type="GO" id="GO:0030694">
    <property type="term" value="C:bacterial-type flagellum basal body, rod"/>
    <property type="evidence" value="ECO:0007669"/>
    <property type="project" value="UniProtKB-UniRule"/>
</dbReference>
<dbReference type="NCBIfam" id="TIGR01395">
    <property type="entry name" value="FlgC"/>
    <property type="match status" value="1"/>
</dbReference>
<keyword evidence="10" id="KW-1185">Reference proteome</keyword>
<comment type="similarity">
    <text evidence="2">Belongs to the flagella basal body rod proteins family.</text>
</comment>
<evidence type="ECO:0000256" key="4">
    <source>
        <dbReference type="ARBA" id="ARBA00023143"/>
    </source>
</evidence>
<dbReference type="AlphaFoldDB" id="A0A429ZSU9"/>
<dbReference type="Pfam" id="PF06429">
    <property type="entry name" value="Flg_bbr_C"/>
    <property type="match status" value="1"/>
</dbReference>
<evidence type="ECO:0000256" key="3">
    <source>
        <dbReference type="ARBA" id="ARBA00017941"/>
    </source>
</evidence>
<dbReference type="Pfam" id="PF00460">
    <property type="entry name" value="Flg_bb_rod"/>
    <property type="match status" value="1"/>
</dbReference>
<dbReference type="GeneID" id="98567596"/>
<keyword evidence="9" id="KW-0966">Cell projection</keyword>
<evidence type="ECO:0000256" key="1">
    <source>
        <dbReference type="ARBA" id="ARBA00004117"/>
    </source>
</evidence>
<evidence type="ECO:0000259" key="7">
    <source>
        <dbReference type="Pfam" id="PF00460"/>
    </source>
</evidence>
<comment type="subunit">
    <text evidence="5 6">The basal body constitutes a major portion of the flagellar organelle and consists of four rings (L,P,S, and M) mounted on a central rod. The rod consists of about 26 subunits of FlgG in the distal portion, and FlgB, FlgC and FlgF are thought to build up the proximal portion of the rod with about 6 subunits each.</text>
</comment>
<accession>A0A429ZSU9</accession>
<dbReference type="InterPro" id="IPR010930">
    <property type="entry name" value="Flg_bb/hook_C_dom"/>
</dbReference>
<sequence length="144" mass="16108">MTVFESFNINASGLALERLKLDTISSNIANVNTTRTAEGGAYRKKTVVFEESLKTIQDQKNYQTQIKSQGVRVTGLLTDDQNVEFTYNPNHPDADADGYVEQANVNMADEMIELMNTVRTYEANISAFESSKNLMKKALEISKD</sequence>
<dbReference type="Proteomes" id="UP000287239">
    <property type="component" value="Unassembled WGS sequence"/>
</dbReference>
<protein>
    <recommendedName>
        <fullName evidence="3 6">Flagellar basal-body rod protein FlgC</fullName>
    </recommendedName>
</protein>
<comment type="subcellular location">
    <subcellularLocation>
        <location evidence="1 6">Bacterial flagellum basal body</location>
    </subcellularLocation>
</comment>
<dbReference type="PROSITE" id="PS00588">
    <property type="entry name" value="FLAGELLA_BB_ROD"/>
    <property type="match status" value="1"/>
</dbReference>
<keyword evidence="9" id="KW-0969">Cilium</keyword>
<dbReference type="PANTHER" id="PTHR30435:SF2">
    <property type="entry name" value="FLAGELLAR BASAL-BODY ROD PROTEIN FLGC"/>
    <property type="match status" value="1"/>
</dbReference>
<evidence type="ECO:0000256" key="2">
    <source>
        <dbReference type="ARBA" id="ARBA00009677"/>
    </source>
</evidence>
<evidence type="ECO:0000313" key="9">
    <source>
        <dbReference type="EMBL" id="RST96815.1"/>
    </source>
</evidence>
<comment type="caution">
    <text evidence="9">The sequence shown here is derived from an EMBL/GenBank/DDBJ whole genome shotgun (WGS) entry which is preliminary data.</text>
</comment>
<dbReference type="InterPro" id="IPR019776">
    <property type="entry name" value="Flagellar_basal_body_rod_CS"/>
</dbReference>
<evidence type="ECO:0000256" key="6">
    <source>
        <dbReference type="RuleBase" id="RU362062"/>
    </source>
</evidence>
<keyword evidence="9" id="KW-0282">Flagellum</keyword>
<evidence type="ECO:0000259" key="8">
    <source>
        <dbReference type="Pfam" id="PF06429"/>
    </source>
</evidence>
<organism evidence="9 10">
    <name type="scientific">Vagococcus salmoninarum</name>
    <dbReference type="NCBI Taxonomy" id="2739"/>
    <lineage>
        <taxon>Bacteria</taxon>
        <taxon>Bacillati</taxon>
        <taxon>Bacillota</taxon>
        <taxon>Bacilli</taxon>
        <taxon>Lactobacillales</taxon>
        <taxon>Enterococcaceae</taxon>
        <taxon>Vagococcus</taxon>
    </lineage>
</organism>
<name>A0A429ZSU9_9ENTE</name>
<dbReference type="EMBL" id="NGJU01000005">
    <property type="protein sequence ID" value="RST96815.1"/>
    <property type="molecule type" value="Genomic_DNA"/>
</dbReference>
<feature type="domain" description="Flagellar basal body rod protein N-terminal" evidence="7">
    <location>
        <begin position="8"/>
        <end position="35"/>
    </location>
</feature>
<dbReference type="OrthoDB" id="9794148at2"/>
<dbReference type="RefSeq" id="WP_126778774.1">
    <property type="nucleotide sequence ID" value="NZ_CAUQJP010000072.1"/>
</dbReference>
<dbReference type="InterPro" id="IPR001444">
    <property type="entry name" value="Flag_bb_rod_N"/>
</dbReference>
<gene>
    <name evidence="9" type="ORF">CBF35_04380</name>
</gene>
<dbReference type="GO" id="GO:0071978">
    <property type="term" value="P:bacterial-type flagellum-dependent swarming motility"/>
    <property type="evidence" value="ECO:0007669"/>
    <property type="project" value="TreeGrafter"/>
</dbReference>
<keyword evidence="4 6" id="KW-0975">Bacterial flagellum</keyword>
<dbReference type="PANTHER" id="PTHR30435">
    <property type="entry name" value="FLAGELLAR PROTEIN"/>
    <property type="match status" value="1"/>
</dbReference>
<proteinExistence type="inferred from homology"/>
<evidence type="ECO:0000313" key="10">
    <source>
        <dbReference type="Proteomes" id="UP000287239"/>
    </source>
</evidence>